<reference evidence="4" key="1">
    <citation type="journal article" date="2021" name="Proc. Natl. Acad. Sci. U.S.A.">
        <title>Three genomes in the algal genus Volvox reveal the fate of a haploid sex-determining region after a transition to homothallism.</title>
        <authorList>
            <person name="Yamamoto K."/>
            <person name="Hamaji T."/>
            <person name="Kawai-Toyooka H."/>
            <person name="Matsuzaki R."/>
            <person name="Takahashi F."/>
            <person name="Nishimura Y."/>
            <person name="Kawachi M."/>
            <person name="Noguchi H."/>
            <person name="Minakuchi Y."/>
            <person name="Umen J.G."/>
            <person name="Toyoda A."/>
            <person name="Nozaki H."/>
        </authorList>
    </citation>
    <scope>NUCLEOTIDE SEQUENCE</scope>
    <source>
        <strain evidence="4">NIES-3780</strain>
    </source>
</reference>
<feature type="compositionally biased region" description="Pro residues" evidence="1">
    <location>
        <begin position="122"/>
        <end position="176"/>
    </location>
</feature>
<feature type="chain" id="PRO_5035159522" description="SCP domain-containing protein" evidence="2">
    <location>
        <begin position="30"/>
        <end position="339"/>
    </location>
</feature>
<dbReference type="InterPro" id="IPR034113">
    <property type="entry name" value="SCP_GAPR1-like"/>
</dbReference>
<dbReference type="PANTHER" id="PTHR10334">
    <property type="entry name" value="CYSTEINE-RICH SECRETORY PROTEIN-RELATED"/>
    <property type="match status" value="1"/>
</dbReference>
<evidence type="ECO:0000256" key="1">
    <source>
        <dbReference type="SAM" id="MobiDB-lite"/>
    </source>
</evidence>
<gene>
    <name evidence="4" type="ORF">Vafri_21346</name>
</gene>
<evidence type="ECO:0000259" key="3">
    <source>
        <dbReference type="SMART" id="SM00198"/>
    </source>
</evidence>
<dbReference type="InterPro" id="IPR018244">
    <property type="entry name" value="Allrgn_V5/Tpx1_CS"/>
</dbReference>
<feature type="compositionally biased region" description="Basic and acidic residues" evidence="1">
    <location>
        <begin position="80"/>
        <end position="100"/>
    </location>
</feature>
<dbReference type="SMART" id="SM00198">
    <property type="entry name" value="SCP"/>
    <property type="match status" value="1"/>
</dbReference>
<proteinExistence type="predicted"/>
<dbReference type="InterPro" id="IPR014044">
    <property type="entry name" value="CAP_dom"/>
</dbReference>
<dbReference type="AlphaFoldDB" id="A0A8J4FBH5"/>
<accession>A0A8J4FBH5</accession>
<dbReference type="CDD" id="cd05382">
    <property type="entry name" value="CAP_GAPR1-like"/>
    <property type="match status" value="1"/>
</dbReference>
<dbReference type="GO" id="GO:0005576">
    <property type="term" value="C:extracellular region"/>
    <property type="evidence" value="ECO:0007669"/>
    <property type="project" value="InterPro"/>
</dbReference>
<evidence type="ECO:0000313" key="5">
    <source>
        <dbReference type="Proteomes" id="UP000747399"/>
    </source>
</evidence>
<organism evidence="4 5">
    <name type="scientific">Volvox africanus</name>
    <dbReference type="NCBI Taxonomy" id="51714"/>
    <lineage>
        <taxon>Eukaryota</taxon>
        <taxon>Viridiplantae</taxon>
        <taxon>Chlorophyta</taxon>
        <taxon>core chlorophytes</taxon>
        <taxon>Chlorophyceae</taxon>
        <taxon>CS clade</taxon>
        <taxon>Chlamydomonadales</taxon>
        <taxon>Volvocaceae</taxon>
        <taxon>Volvox</taxon>
    </lineage>
</organism>
<evidence type="ECO:0000256" key="2">
    <source>
        <dbReference type="SAM" id="SignalP"/>
    </source>
</evidence>
<evidence type="ECO:0000313" key="4">
    <source>
        <dbReference type="EMBL" id="GIL68005.1"/>
    </source>
</evidence>
<dbReference type="Pfam" id="PF00188">
    <property type="entry name" value="CAP"/>
    <property type="match status" value="1"/>
</dbReference>
<keyword evidence="2" id="KW-0732">Signal</keyword>
<comment type="caution">
    <text evidence="4">The sequence shown here is derived from an EMBL/GenBank/DDBJ whole genome shotgun (WGS) entry which is preliminary data.</text>
</comment>
<dbReference type="FunFam" id="3.40.33.10:FF:000010">
    <property type="entry name" value="Predicted protein"/>
    <property type="match status" value="1"/>
</dbReference>
<feature type="region of interest" description="Disordered" evidence="1">
    <location>
        <begin position="50"/>
        <end position="178"/>
    </location>
</feature>
<feature type="compositionally biased region" description="Polar residues" evidence="1">
    <location>
        <begin position="56"/>
        <end position="78"/>
    </location>
</feature>
<dbReference type="InterPro" id="IPR001283">
    <property type="entry name" value="CRISP-related"/>
</dbReference>
<dbReference type="PROSITE" id="PS01010">
    <property type="entry name" value="CRISP_2"/>
    <property type="match status" value="1"/>
</dbReference>
<protein>
    <recommendedName>
        <fullName evidence="3">SCP domain-containing protein</fullName>
    </recommendedName>
</protein>
<feature type="signal peptide" evidence="2">
    <location>
        <begin position="1"/>
        <end position="29"/>
    </location>
</feature>
<name>A0A8J4FBH5_9CHLO</name>
<dbReference type="PRINTS" id="PR00837">
    <property type="entry name" value="V5TPXLIKE"/>
</dbReference>
<dbReference type="SUPFAM" id="SSF55797">
    <property type="entry name" value="PR-1-like"/>
    <property type="match status" value="1"/>
</dbReference>
<dbReference type="Gene3D" id="3.40.33.10">
    <property type="entry name" value="CAP"/>
    <property type="match status" value="1"/>
</dbReference>
<dbReference type="PROSITE" id="PS01009">
    <property type="entry name" value="CRISP_1"/>
    <property type="match status" value="1"/>
</dbReference>
<dbReference type="EMBL" id="BNCO01000108">
    <property type="protein sequence ID" value="GIL68005.1"/>
    <property type="molecule type" value="Genomic_DNA"/>
</dbReference>
<sequence>MHRGCMSLLSVTSKMRLLLLLGVLAPTFALPEVRRLQFAVNENGFRNEGELHRHQQQSGSLRTQQRQTTEVTSTSLDNINDDKISSESTDVERRVHHDGISHYAVSSSGRTRQLLQRKKSPPPRPARPPPPRPPPPSPPPRRPPPSPPPPRPPPPSPPPPLKASPPPTSVGLPPPSGVQVEGCIDPYATLDLHNRYRANHSTAALVWDNTLATHAQTWATKQAALSCSLNHENYQGEGENLYVSWTTSSIVLNCTRAVKSWYDEVLKYSFTSTPYTDNQGKMIGHFTQVVWVGTTKVGCGAAKGTSNGFNCYVVSCRYAPPGNYIGDTSYYNNVRPKIA</sequence>
<feature type="domain" description="SCP" evidence="3">
    <location>
        <begin position="184"/>
        <end position="326"/>
    </location>
</feature>
<dbReference type="Proteomes" id="UP000747399">
    <property type="component" value="Unassembled WGS sequence"/>
</dbReference>
<dbReference type="InterPro" id="IPR035940">
    <property type="entry name" value="CAP_sf"/>
</dbReference>
<keyword evidence="5" id="KW-1185">Reference proteome</keyword>
<feature type="compositionally biased region" description="Polar residues" evidence="1">
    <location>
        <begin position="104"/>
        <end position="114"/>
    </location>
</feature>